<feature type="domain" description="Helicase C-terminal" evidence="3">
    <location>
        <begin position="791"/>
        <end position="948"/>
    </location>
</feature>
<dbReference type="SUPFAM" id="SSF52540">
    <property type="entry name" value="P-loop containing nucleoside triphosphate hydrolases"/>
    <property type="match status" value="2"/>
</dbReference>
<evidence type="ECO:0000256" key="1">
    <source>
        <dbReference type="ARBA" id="ARBA00022801"/>
    </source>
</evidence>
<dbReference type="InterPro" id="IPR014001">
    <property type="entry name" value="Helicase_ATP-bd"/>
</dbReference>
<dbReference type="RefSeq" id="WP_277835691.1">
    <property type="nucleotide sequence ID" value="NZ_JAAIVF010000008.1"/>
</dbReference>
<dbReference type="PROSITE" id="PS51194">
    <property type="entry name" value="HELICASE_CTER"/>
    <property type="match status" value="1"/>
</dbReference>
<dbReference type="SMART" id="SM00490">
    <property type="entry name" value="HELICc"/>
    <property type="match status" value="1"/>
</dbReference>
<dbReference type="InterPro" id="IPR038718">
    <property type="entry name" value="SNF2-like_sf"/>
</dbReference>
<feature type="domain" description="Helicase ATP-binding" evidence="2">
    <location>
        <begin position="495"/>
        <end position="661"/>
    </location>
</feature>
<dbReference type="GO" id="GO:0016787">
    <property type="term" value="F:hydrolase activity"/>
    <property type="evidence" value="ECO:0007669"/>
    <property type="project" value="UniProtKB-KW"/>
</dbReference>
<organism evidence="4 5">
    <name type="scientific">Speluncibacter jeojiensis</name>
    <dbReference type="NCBI Taxonomy" id="2710754"/>
    <lineage>
        <taxon>Bacteria</taxon>
        <taxon>Bacillati</taxon>
        <taxon>Actinomycetota</taxon>
        <taxon>Actinomycetes</taxon>
        <taxon>Mycobacteriales</taxon>
        <taxon>Speluncibacteraceae</taxon>
        <taxon>Speluncibacter</taxon>
    </lineage>
</organism>
<gene>
    <name evidence="4" type="ORF">NVS88_11610</name>
</gene>
<dbReference type="GO" id="GO:0004386">
    <property type="term" value="F:helicase activity"/>
    <property type="evidence" value="ECO:0007669"/>
    <property type="project" value="UniProtKB-KW"/>
</dbReference>
<evidence type="ECO:0000313" key="4">
    <source>
        <dbReference type="EMBL" id="MDG3015197.1"/>
    </source>
</evidence>
<keyword evidence="4" id="KW-0067">ATP-binding</keyword>
<evidence type="ECO:0000313" key="5">
    <source>
        <dbReference type="Proteomes" id="UP001152755"/>
    </source>
</evidence>
<keyword evidence="1" id="KW-0378">Hydrolase</keyword>
<dbReference type="SMART" id="SM00487">
    <property type="entry name" value="DEXDc"/>
    <property type="match status" value="1"/>
</dbReference>
<protein>
    <submittedName>
        <fullName evidence="4">DEAD/DEAH box helicase</fullName>
    </submittedName>
</protein>
<dbReference type="EMBL" id="JANRHA010000007">
    <property type="protein sequence ID" value="MDG3015197.1"/>
    <property type="molecule type" value="Genomic_DNA"/>
</dbReference>
<reference evidence="4" key="1">
    <citation type="submission" date="2022-08" db="EMBL/GenBank/DDBJ databases">
        <title>Genome analysis of Corynebacteriales strain.</title>
        <authorList>
            <person name="Lee S.D."/>
        </authorList>
    </citation>
    <scope>NUCLEOTIDE SEQUENCE</scope>
    <source>
        <strain evidence="4">D3-21</strain>
    </source>
</reference>
<keyword evidence="4" id="KW-0547">Nucleotide-binding</keyword>
<dbReference type="FunFam" id="3.40.50.300:FF:000533">
    <property type="entry name" value="Helicase, Snf2 family"/>
    <property type="match status" value="1"/>
</dbReference>
<dbReference type="Pfam" id="PF00176">
    <property type="entry name" value="SNF2-rel_dom"/>
    <property type="match status" value="1"/>
</dbReference>
<sequence length="965" mass="104916">MTDLDTRLHGLWTPGRGLQLWGHDEEAFAAAVGARLGVPRGDRRLRRRAEVGVLGDAAADGGASDGHAVRRVSVPAIACAPLTAAGVLGELDPRDPSLGPDLRYLVHVLRGLDRWVQAGRVVPELYRADDEWYARWRLVGGEPQRAWLAELAAVMPPVLRGPQLTQPMVVLEDFVAELTDPLARLRIWADPGPEEPSPDDALLRALVTEEEFAGVGGPVASALEKWRESLRAGEPELVLRLVEPDDADELVLVDDSPWRLEVCLCAEGQAPVSVSLRVPDPHAIRIAVRQLSKALTAYPRLQEVPRDPDSMDLLLPVAVVTDLMTYGAEALQAAGVRVLLPRSWSASATLRLRADTPESPASSAISAVGMDQIVDYNWELALGDVVLTATEMAQLVRANADLVRLRGEWVQADAATLAAAARYVAGQPTGPRNLGALFGELTSAAAPPVPVEEVTATGWLGALLDGAHAPEPVPVPVGLRADLRPYQQRGLEWLAYMSGLGLGAVLADDMGLGKTVQLLALLAHERELPAGVRETRPTLLVCPMSVVGNWQREAARFVPGLRVLVHHGTGRLSGDEFVAQVAESDLVITTYALLAKDRAHLCEAGFDRVVLDEAQHIKNHGTAQARAARAVPARHRIALTGTPVENRLDELRSILDFCNPGMLGSAQAFRARFVNPIEREHDAVAVSRLRAITAPFVLRRVKTDPTVISDLPDKLEMTVRANLTAEQAALYRAVVDAMLEQIKDAKGMKRKGAVLAALTRLKQVCNHPAHFHGDGSSVMRRGRHRSGKLALVEDILDGVLGDGERVLLFTQFREFGDLIVPWIRERFDLAEVPFLHGGVSKSRRDGMVEEFQSEDGPPVMVLSLKAGGTGLNLTAANHVVHLDRWWNPAVENQATDRAYRIGQRRDVQVRKLLCVGTLEERVDEMLTGKQELADLAVGVGESWMTELSTDALRDLLMLTEDAVAE</sequence>
<keyword evidence="4" id="KW-0347">Helicase</keyword>
<evidence type="ECO:0000259" key="3">
    <source>
        <dbReference type="PROSITE" id="PS51194"/>
    </source>
</evidence>
<dbReference type="Proteomes" id="UP001152755">
    <property type="component" value="Unassembled WGS sequence"/>
</dbReference>
<dbReference type="InterPro" id="IPR049730">
    <property type="entry name" value="SNF2/RAD54-like_C"/>
</dbReference>
<name>A0A9X4M1N8_9ACTN</name>
<accession>A0A9X4M1N8</accession>
<dbReference type="InterPro" id="IPR022138">
    <property type="entry name" value="DUF3670"/>
</dbReference>
<dbReference type="InterPro" id="IPR001650">
    <property type="entry name" value="Helicase_C-like"/>
</dbReference>
<dbReference type="Pfam" id="PF00271">
    <property type="entry name" value="Helicase_C"/>
    <property type="match status" value="1"/>
</dbReference>
<dbReference type="Gene3D" id="3.40.50.10810">
    <property type="entry name" value="Tandem AAA-ATPase domain"/>
    <property type="match status" value="1"/>
</dbReference>
<evidence type="ECO:0000259" key="2">
    <source>
        <dbReference type="PROSITE" id="PS51192"/>
    </source>
</evidence>
<dbReference type="InterPro" id="IPR000330">
    <property type="entry name" value="SNF2_N"/>
</dbReference>
<dbReference type="PROSITE" id="PS51192">
    <property type="entry name" value="HELICASE_ATP_BIND_1"/>
    <property type="match status" value="1"/>
</dbReference>
<dbReference type="Pfam" id="PF12419">
    <property type="entry name" value="DUF3670"/>
    <property type="match status" value="1"/>
</dbReference>
<comment type="caution">
    <text evidence="4">The sequence shown here is derived from an EMBL/GenBank/DDBJ whole genome shotgun (WGS) entry which is preliminary data.</text>
</comment>
<dbReference type="CDD" id="cd18793">
    <property type="entry name" value="SF2_C_SNF"/>
    <property type="match status" value="1"/>
</dbReference>
<dbReference type="Gene3D" id="3.40.50.300">
    <property type="entry name" value="P-loop containing nucleotide triphosphate hydrolases"/>
    <property type="match status" value="1"/>
</dbReference>
<proteinExistence type="predicted"/>
<dbReference type="PANTHER" id="PTHR10799">
    <property type="entry name" value="SNF2/RAD54 HELICASE FAMILY"/>
    <property type="match status" value="1"/>
</dbReference>
<dbReference type="InterPro" id="IPR027417">
    <property type="entry name" value="P-loop_NTPase"/>
</dbReference>
<dbReference type="AlphaFoldDB" id="A0A9X4M1N8"/>
<dbReference type="GO" id="GO:0005524">
    <property type="term" value="F:ATP binding"/>
    <property type="evidence" value="ECO:0007669"/>
    <property type="project" value="InterPro"/>
</dbReference>
<keyword evidence="5" id="KW-1185">Reference proteome</keyword>